<evidence type="ECO:0000313" key="2">
    <source>
        <dbReference type="Proteomes" id="UP001432251"/>
    </source>
</evidence>
<sequence>MLSVPGAAARSVDKGDDGQERGSSTRFYTSGEYVAQRIETPTYDPHGVVLALDSGSRVGRATTSLHPEGHAFSEMTGLPAGHRGRGISPAMKLLAIGFARSHGAPWLRTFHHPDNAAAIGMNRRLGFVDDQGLSRFPIESPIGQLGRIHALGGWRICGPLDSREGQMAVKFAYQNVGMPDLNRRGLRPETAPLGVLLVDIEADLVIRDGSQVVMAEGLFPVAELARALVGWLGQLDGDRDDFEFDSMSYADVGEVRIVGSVEGWRVGSVSEPGSWTSPVGWDVLVSEIAQFVTAVREDVVALGVEPGLIPDL</sequence>
<evidence type="ECO:0000313" key="1">
    <source>
        <dbReference type="EMBL" id="WWQ68825.1"/>
    </source>
</evidence>
<keyword evidence="2" id="KW-1185">Reference proteome</keyword>
<organism evidence="1 2">
    <name type="scientific">Streptomyces citrinus</name>
    <dbReference type="NCBI Taxonomy" id="3118173"/>
    <lineage>
        <taxon>Bacteria</taxon>
        <taxon>Bacillati</taxon>
        <taxon>Actinomycetota</taxon>
        <taxon>Actinomycetes</taxon>
        <taxon>Kitasatosporales</taxon>
        <taxon>Streptomycetaceae</taxon>
        <taxon>Streptomyces</taxon>
    </lineage>
</organism>
<name>A0ACD5ANL1_9ACTN</name>
<gene>
    <name evidence="1" type="ORF">V2W30_00750</name>
</gene>
<protein>
    <submittedName>
        <fullName evidence="1">GNAT family N-acetyltransferase</fullName>
    </submittedName>
</protein>
<dbReference type="Proteomes" id="UP001432251">
    <property type="component" value="Chromosome"/>
</dbReference>
<reference evidence="1" key="1">
    <citation type="journal article" date="2025" name="Int. J. Syst. Evol. Microbiol.">
        <title>Streptomyces citrinus sp. nov., with yellow diffusible pigment.</title>
        <authorList>
            <person name="He Y."/>
            <person name="Yang E."/>
            <person name="Xu J."/>
            <person name="Sun Y."/>
            <person name="Sun L."/>
        </authorList>
    </citation>
    <scope>NUCLEOTIDE SEQUENCE</scope>
    <source>
        <strain evidence="1">Q6</strain>
    </source>
</reference>
<proteinExistence type="predicted"/>
<accession>A0ACD5ANL1</accession>
<dbReference type="EMBL" id="CP146022">
    <property type="protein sequence ID" value="WWQ68825.1"/>
    <property type="molecule type" value="Genomic_DNA"/>
</dbReference>